<protein>
    <submittedName>
        <fullName evidence="2">Uncharacterized protein</fullName>
    </submittedName>
</protein>
<feature type="transmembrane region" description="Helical" evidence="1">
    <location>
        <begin position="26"/>
        <end position="43"/>
    </location>
</feature>
<reference evidence="2 3" key="1">
    <citation type="journal article" date="2018" name="Nat. Ecol. Evol.">
        <title>Pezizomycetes genomes reveal the molecular basis of ectomycorrhizal truffle lifestyle.</title>
        <authorList>
            <person name="Murat C."/>
            <person name="Payen T."/>
            <person name="Noel B."/>
            <person name="Kuo A."/>
            <person name="Morin E."/>
            <person name="Chen J."/>
            <person name="Kohler A."/>
            <person name="Krizsan K."/>
            <person name="Balestrini R."/>
            <person name="Da Silva C."/>
            <person name="Montanini B."/>
            <person name="Hainaut M."/>
            <person name="Levati E."/>
            <person name="Barry K.W."/>
            <person name="Belfiori B."/>
            <person name="Cichocki N."/>
            <person name="Clum A."/>
            <person name="Dockter R.B."/>
            <person name="Fauchery L."/>
            <person name="Guy J."/>
            <person name="Iotti M."/>
            <person name="Le Tacon F."/>
            <person name="Lindquist E.A."/>
            <person name="Lipzen A."/>
            <person name="Malagnac F."/>
            <person name="Mello A."/>
            <person name="Molinier V."/>
            <person name="Miyauchi S."/>
            <person name="Poulain J."/>
            <person name="Riccioni C."/>
            <person name="Rubini A."/>
            <person name="Sitrit Y."/>
            <person name="Splivallo R."/>
            <person name="Traeger S."/>
            <person name="Wang M."/>
            <person name="Zifcakova L."/>
            <person name="Wipf D."/>
            <person name="Zambonelli A."/>
            <person name="Paolocci F."/>
            <person name="Nowrousian M."/>
            <person name="Ottonello S."/>
            <person name="Baldrian P."/>
            <person name="Spatafora J.W."/>
            <person name="Henrissat B."/>
            <person name="Nagy L.G."/>
            <person name="Aury J.M."/>
            <person name="Wincker P."/>
            <person name="Grigoriev I.V."/>
            <person name="Bonfante P."/>
            <person name="Martin F.M."/>
        </authorList>
    </citation>
    <scope>NUCLEOTIDE SEQUENCE [LARGE SCALE GENOMIC DNA]</scope>
    <source>
        <strain evidence="2 3">CCBAS932</strain>
    </source>
</reference>
<proteinExistence type="predicted"/>
<gene>
    <name evidence="2" type="ORF">P167DRAFT_54559</name>
</gene>
<dbReference type="AlphaFoldDB" id="A0A3N4KVE0"/>
<keyword evidence="1" id="KW-0812">Transmembrane</keyword>
<evidence type="ECO:0000313" key="3">
    <source>
        <dbReference type="Proteomes" id="UP000277580"/>
    </source>
</evidence>
<dbReference type="InParanoid" id="A0A3N4KVE0"/>
<dbReference type="EMBL" id="ML119117">
    <property type="protein sequence ID" value="RPB14506.1"/>
    <property type="molecule type" value="Genomic_DNA"/>
</dbReference>
<sequence length="52" mass="5990">MVMTLLHVHVPVYIYLLRYHTVARRGALSSYTCACFNILLILVKMKLTRPVA</sequence>
<dbReference type="Proteomes" id="UP000277580">
    <property type="component" value="Unassembled WGS sequence"/>
</dbReference>
<name>A0A3N4KVE0_9PEZI</name>
<accession>A0A3N4KVE0</accession>
<keyword evidence="3" id="KW-1185">Reference proteome</keyword>
<keyword evidence="1" id="KW-0472">Membrane</keyword>
<organism evidence="2 3">
    <name type="scientific">Morchella conica CCBAS932</name>
    <dbReference type="NCBI Taxonomy" id="1392247"/>
    <lineage>
        <taxon>Eukaryota</taxon>
        <taxon>Fungi</taxon>
        <taxon>Dikarya</taxon>
        <taxon>Ascomycota</taxon>
        <taxon>Pezizomycotina</taxon>
        <taxon>Pezizomycetes</taxon>
        <taxon>Pezizales</taxon>
        <taxon>Morchellaceae</taxon>
        <taxon>Morchella</taxon>
    </lineage>
</organism>
<evidence type="ECO:0000256" key="1">
    <source>
        <dbReference type="SAM" id="Phobius"/>
    </source>
</evidence>
<evidence type="ECO:0000313" key="2">
    <source>
        <dbReference type="EMBL" id="RPB14506.1"/>
    </source>
</evidence>
<keyword evidence="1" id="KW-1133">Transmembrane helix</keyword>